<evidence type="ECO:0000256" key="4">
    <source>
        <dbReference type="ARBA" id="ARBA00022794"/>
    </source>
</evidence>
<dbReference type="InterPro" id="IPR041476">
    <property type="entry name" value="TRAF3IP1_C"/>
</dbReference>
<feature type="domain" description="TRAF3-interacting protein 1 N-terminal" evidence="12">
    <location>
        <begin position="5"/>
        <end position="112"/>
    </location>
</feature>
<feature type="region of interest" description="Disordered" evidence="11">
    <location>
        <begin position="206"/>
        <end position="281"/>
    </location>
</feature>
<evidence type="ECO:0000256" key="5">
    <source>
        <dbReference type="ARBA" id="ARBA00023054"/>
    </source>
</evidence>
<sequence>MVDTERTRQLFSTLIQKPPLTDHLLQRPPFKFILDIINATIQNTGFLQDTFSSSELDSSTMKDKTVKVEFLQKLIVALNNDGSLKSVKASKIVAGKEPELTNLLLQKLAVDAIAYRNQDKAMREDENGAVNKLSNGSLKEQNERAVPKENAKKHAKHRDRTSDKSSSRKKTDSSNNQDNSIAHHKNVFHLDFHSFLNAAFIFRSSKSSKDKDKSKKKKMTEKSSHEDEQEKMINDLIGKRKSSVDEGNFDDDSVPVQTNAMMKDAGSNRVEDEPSGTAKTEDSGIVDDMLIEPVVTTALILGERNTDDNNNDNDDEEMIVEADELTVENNNSEHVDIDQLVCDEHGGLVRRIIETKKELDAGMMAENASDMTTSIFGISNDNDRERTKNEVNKMQKALQQLTQTTHPLAKLFDYVQEDVDSMIKEMDEWRSETKKNTIELRERNASSMSSAERLLMTLKELDSEIKQMRANIAHTKANILANEQKIRMLIQNL</sequence>
<feature type="compositionally biased region" description="Basic and acidic residues" evidence="11">
    <location>
        <begin position="220"/>
        <end position="233"/>
    </location>
</feature>
<dbReference type="GO" id="GO:0030992">
    <property type="term" value="C:intraciliary transport particle B"/>
    <property type="evidence" value="ECO:0007669"/>
    <property type="project" value="TreeGrafter"/>
</dbReference>
<accession>A0A0M3JZQ9</accession>
<evidence type="ECO:0000256" key="1">
    <source>
        <dbReference type="ARBA" id="ARBA00004120"/>
    </source>
</evidence>
<evidence type="ECO:0000313" key="15">
    <source>
        <dbReference type="Proteomes" id="UP000267096"/>
    </source>
</evidence>
<dbReference type="GO" id="GO:0070507">
    <property type="term" value="P:regulation of microtubule cytoskeleton organization"/>
    <property type="evidence" value="ECO:0007669"/>
    <property type="project" value="TreeGrafter"/>
</dbReference>
<evidence type="ECO:0000313" key="16">
    <source>
        <dbReference type="WBParaSite" id="ASIM_0001400801-mRNA-1"/>
    </source>
</evidence>
<dbReference type="Pfam" id="PF17749">
    <property type="entry name" value="MIP-T3_C"/>
    <property type="match status" value="1"/>
</dbReference>
<gene>
    <name evidence="14" type="ORF">ASIM_LOCUS13436</name>
</gene>
<evidence type="ECO:0000256" key="9">
    <source>
        <dbReference type="ARBA" id="ARBA00070492"/>
    </source>
</evidence>
<dbReference type="InterPro" id="IPR040468">
    <property type="entry name" value="TRAF3IP1_N"/>
</dbReference>
<dbReference type="OrthoDB" id="10258914at2759"/>
<reference evidence="14 15" key="2">
    <citation type="submission" date="2018-11" db="EMBL/GenBank/DDBJ databases">
        <authorList>
            <consortium name="Pathogen Informatics"/>
        </authorList>
    </citation>
    <scope>NUCLEOTIDE SEQUENCE [LARGE SCALE GENOMIC DNA]</scope>
</reference>
<dbReference type="Pfam" id="PF10243">
    <property type="entry name" value="MIP-T3"/>
    <property type="match status" value="1"/>
</dbReference>
<feature type="compositionally biased region" description="Basic and acidic residues" evidence="11">
    <location>
        <begin position="140"/>
        <end position="152"/>
    </location>
</feature>
<keyword evidence="4" id="KW-0970">Cilium biogenesis/degradation</keyword>
<dbReference type="GO" id="GO:0060271">
    <property type="term" value="P:cilium assembly"/>
    <property type="evidence" value="ECO:0007669"/>
    <property type="project" value="TreeGrafter"/>
</dbReference>
<keyword evidence="3" id="KW-0963">Cytoplasm</keyword>
<evidence type="ECO:0000256" key="8">
    <source>
        <dbReference type="ARBA" id="ARBA00043971"/>
    </source>
</evidence>
<evidence type="ECO:0000256" key="6">
    <source>
        <dbReference type="ARBA" id="ARBA00023212"/>
    </source>
</evidence>
<dbReference type="AlphaFoldDB" id="A0A0M3JZQ9"/>
<evidence type="ECO:0000256" key="11">
    <source>
        <dbReference type="SAM" id="MobiDB-lite"/>
    </source>
</evidence>
<reference evidence="16" key="1">
    <citation type="submission" date="2017-02" db="UniProtKB">
        <authorList>
            <consortium name="WormBaseParasite"/>
        </authorList>
    </citation>
    <scope>IDENTIFICATION</scope>
</reference>
<feature type="compositionally biased region" description="Basic and acidic residues" evidence="11">
    <location>
        <begin position="160"/>
        <end position="172"/>
    </location>
</feature>
<dbReference type="InterPro" id="IPR042576">
    <property type="entry name" value="TRAF3IP1_N_sf"/>
</dbReference>
<dbReference type="GO" id="GO:0048731">
    <property type="term" value="P:system development"/>
    <property type="evidence" value="ECO:0007669"/>
    <property type="project" value="UniProtKB-ARBA"/>
</dbReference>
<organism evidence="16">
    <name type="scientific">Anisakis simplex</name>
    <name type="common">Herring worm</name>
    <dbReference type="NCBI Taxonomy" id="6269"/>
    <lineage>
        <taxon>Eukaryota</taxon>
        <taxon>Metazoa</taxon>
        <taxon>Ecdysozoa</taxon>
        <taxon>Nematoda</taxon>
        <taxon>Chromadorea</taxon>
        <taxon>Rhabditida</taxon>
        <taxon>Spirurina</taxon>
        <taxon>Ascaridomorpha</taxon>
        <taxon>Ascaridoidea</taxon>
        <taxon>Anisakidae</taxon>
        <taxon>Anisakis</taxon>
        <taxon>Anisakis simplex complex</taxon>
    </lineage>
</organism>
<dbReference type="GO" id="GO:0042073">
    <property type="term" value="P:intraciliary transport"/>
    <property type="evidence" value="ECO:0007669"/>
    <property type="project" value="TreeGrafter"/>
</dbReference>
<dbReference type="WBParaSite" id="ASIM_0001400801-mRNA-1">
    <property type="protein sequence ID" value="ASIM_0001400801-mRNA-1"/>
    <property type="gene ID" value="ASIM_0001400801"/>
</dbReference>
<evidence type="ECO:0000259" key="13">
    <source>
        <dbReference type="Pfam" id="PF17749"/>
    </source>
</evidence>
<dbReference type="InterPro" id="IPR018799">
    <property type="entry name" value="TRAF3IP1"/>
</dbReference>
<evidence type="ECO:0000256" key="7">
    <source>
        <dbReference type="ARBA" id="ARBA00023273"/>
    </source>
</evidence>
<dbReference type="FunFam" id="1.10.418.50:FF:000001">
    <property type="entry name" value="TRAF3-interacting protein 1 isoform X1"/>
    <property type="match status" value="1"/>
</dbReference>
<evidence type="ECO:0000256" key="3">
    <source>
        <dbReference type="ARBA" id="ARBA00022490"/>
    </source>
</evidence>
<comment type="similarity">
    <text evidence="8">Belongs to the TRAF3IP1 family.</text>
</comment>
<evidence type="ECO:0000259" key="12">
    <source>
        <dbReference type="Pfam" id="PF10243"/>
    </source>
</evidence>
<comment type="subcellular location">
    <subcellularLocation>
        <location evidence="2">Cytoplasm</location>
        <location evidence="2">Cytoskeleton</location>
        <location evidence="2">Cilium axoneme</location>
    </subcellularLocation>
    <subcellularLocation>
        <location evidence="1">Cytoplasm</location>
        <location evidence="1">Cytoskeleton</location>
        <location evidence="1">Cilium basal body</location>
    </subcellularLocation>
</comment>
<dbReference type="GO" id="GO:0048513">
    <property type="term" value="P:animal organ development"/>
    <property type="evidence" value="ECO:0007669"/>
    <property type="project" value="UniProtKB-ARBA"/>
</dbReference>
<name>A0A0M3JZQ9_ANISI</name>
<feature type="region of interest" description="Disordered" evidence="11">
    <location>
        <begin position="124"/>
        <end position="180"/>
    </location>
</feature>
<dbReference type="EMBL" id="UYRR01031392">
    <property type="protein sequence ID" value="VDK49699.1"/>
    <property type="molecule type" value="Genomic_DNA"/>
</dbReference>
<dbReference type="Gene3D" id="1.10.418.50">
    <property type="entry name" value="Microtubule-binding protein MIP-T3"/>
    <property type="match status" value="1"/>
</dbReference>
<dbReference type="GO" id="GO:0005930">
    <property type="term" value="C:axoneme"/>
    <property type="evidence" value="ECO:0007669"/>
    <property type="project" value="UniProtKB-SubCell"/>
</dbReference>
<dbReference type="Proteomes" id="UP000267096">
    <property type="component" value="Unassembled WGS sequence"/>
</dbReference>
<dbReference type="GO" id="GO:0008017">
    <property type="term" value="F:microtubule binding"/>
    <property type="evidence" value="ECO:0007669"/>
    <property type="project" value="InterPro"/>
</dbReference>
<evidence type="ECO:0000256" key="10">
    <source>
        <dbReference type="SAM" id="Coils"/>
    </source>
</evidence>
<keyword evidence="6" id="KW-0206">Cytoskeleton</keyword>
<dbReference type="GO" id="GO:0036064">
    <property type="term" value="C:ciliary basal body"/>
    <property type="evidence" value="ECO:0007669"/>
    <property type="project" value="TreeGrafter"/>
</dbReference>
<feature type="coiled-coil region" evidence="10">
    <location>
        <begin position="451"/>
        <end position="478"/>
    </location>
</feature>
<protein>
    <recommendedName>
        <fullName evidence="9">TRAF3-interacting protein 1</fullName>
    </recommendedName>
</protein>
<proteinExistence type="inferred from homology"/>
<evidence type="ECO:0000313" key="14">
    <source>
        <dbReference type="EMBL" id="VDK49699.1"/>
    </source>
</evidence>
<dbReference type="PANTHER" id="PTHR31363:SF0">
    <property type="entry name" value="TRAF3-INTERACTING PROTEIN 1"/>
    <property type="match status" value="1"/>
</dbReference>
<keyword evidence="7" id="KW-0966">Cell projection</keyword>
<keyword evidence="5 10" id="KW-0175">Coiled coil</keyword>
<dbReference type="PANTHER" id="PTHR31363">
    <property type="entry name" value="TRAF3-INTERACTING PROTEIN 1"/>
    <property type="match status" value="1"/>
</dbReference>
<feature type="domain" description="TRAF3-interacting protein 1 C-terminal" evidence="13">
    <location>
        <begin position="343"/>
        <end position="492"/>
    </location>
</feature>
<keyword evidence="15" id="KW-1185">Reference proteome</keyword>
<evidence type="ECO:0000256" key="2">
    <source>
        <dbReference type="ARBA" id="ARBA00004430"/>
    </source>
</evidence>